<comment type="caution">
    <text evidence="3">The sequence shown here is derived from an EMBL/GenBank/DDBJ whole genome shotgun (WGS) entry which is preliminary data.</text>
</comment>
<sequence>MRASGGPHLPVTGLEGARRMARRTPRQQDAERQPWLARAAALSVSAVLLLGLLAGAVSQCGSPSSSTEEPLAIEITVTPGAEEARLRQRLAENPEDVGAMIALADLLSNTGRGIEAVELYEQAIQLRPDDATLRVALGRTLLNYGYYADAEIQLQRAHELDASDPAALYFLGQVYESRSPPDTQQARAMYEQVVEIAPDSPYGRLARQRLDALQ</sequence>
<dbReference type="PANTHER" id="PTHR12558:SF13">
    <property type="entry name" value="CELL DIVISION CYCLE PROTEIN 27 HOMOLOG"/>
    <property type="match status" value="1"/>
</dbReference>
<organism evidence="3">
    <name type="scientific">Thermorudis peleae</name>
    <dbReference type="NCBI Taxonomy" id="1382356"/>
    <lineage>
        <taxon>Bacteria</taxon>
        <taxon>Pseudomonadati</taxon>
        <taxon>Thermomicrobiota</taxon>
        <taxon>Thermomicrobia</taxon>
        <taxon>Thermomicrobia incertae sedis</taxon>
        <taxon>Thermorudis</taxon>
    </lineage>
</organism>
<feature type="repeat" description="TPR" evidence="1">
    <location>
        <begin position="97"/>
        <end position="130"/>
    </location>
</feature>
<protein>
    <submittedName>
        <fullName evidence="3">Tetratricopeptide repeat protein</fullName>
    </submittedName>
</protein>
<name>A0A831T7T0_9BACT</name>
<evidence type="ECO:0000256" key="2">
    <source>
        <dbReference type="SAM" id="MobiDB-lite"/>
    </source>
</evidence>
<dbReference type="InterPro" id="IPR011990">
    <property type="entry name" value="TPR-like_helical_dom_sf"/>
</dbReference>
<dbReference type="Pfam" id="PF14559">
    <property type="entry name" value="TPR_19"/>
    <property type="match status" value="1"/>
</dbReference>
<evidence type="ECO:0000313" key="3">
    <source>
        <dbReference type="EMBL" id="HEG90727.1"/>
    </source>
</evidence>
<dbReference type="PROSITE" id="PS50005">
    <property type="entry name" value="TPR"/>
    <property type="match status" value="1"/>
</dbReference>
<dbReference type="Gene3D" id="1.25.40.10">
    <property type="entry name" value="Tetratricopeptide repeat domain"/>
    <property type="match status" value="2"/>
</dbReference>
<dbReference type="InterPro" id="IPR019734">
    <property type="entry name" value="TPR_rpt"/>
</dbReference>
<dbReference type="SUPFAM" id="SSF48452">
    <property type="entry name" value="TPR-like"/>
    <property type="match status" value="1"/>
</dbReference>
<gene>
    <name evidence="3" type="ORF">ENP34_04705</name>
</gene>
<proteinExistence type="predicted"/>
<dbReference type="SMART" id="SM00028">
    <property type="entry name" value="TPR"/>
    <property type="match status" value="3"/>
</dbReference>
<feature type="region of interest" description="Disordered" evidence="2">
    <location>
        <begin position="1"/>
        <end position="33"/>
    </location>
</feature>
<dbReference type="PANTHER" id="PTHR12558">
    <property type="entry name" value="CELL DIVISION CYCLE 16,23,27"/>
    <property type="match status" value="1"/>
</dbReference>
<dbReference type="AlphaFoldDB" id="A0A831T7T0"/>
<evidence type="ECO:0000256" key="1">
    <source>
        <dbReference type="PROSITE-ProRule" id="PRU00339"/>
    </source>
</evidence>
<reference evidence="3" key="1">
    <citation type="journal article" date="2020" name="mSystems">
        <title>Genome- and Community-Level Interaction Insights into Carbon Utilization and Element Cycling Functions of Hydrothermarchaeota in Hydrothermal Sediment.</title>
        <authorList>
            <person name="Zhou Z."/>
            <person name="Liu Y."/>
            <person name="Xu W."/>
            <person name="Pan J."/>
            <person name="Luo Z.H."/>
            <person name="Li M."/>
        </authorList>
    </citation>
    <scope>NUCLEOTIDE SEQUENCE [LARGE SCALE GENOMIC DNA]</scope>
    <source>
        <strain evidence="3">SpSt-210</strain>
    </source>
</reference>
<keyword evidence="1" id="KW-0802">TPR repeat</keyword>
<accession>A0A831T7T0</accession>
<dbReference type="EMBL" id="DSIY01000108">
    <property type="protein sequence ID" value="HEG90727.1"/>
    <property type="molecule type" value="Genomic_DNA"/>
</dbReference>